<gene>
    <name evidence="2" type="ORF">QBC40DRAFT_176597</name>
</gene>
<evidence type="ECO:0000256" key="1">
    <source>
        <dbReference type="SAM" id="MobiDB-lite"/>
    </source>
</evidence>
<reference evidence="2" key="1">
    <citation type="journal article" date="2023" name="Mol. Phylogenet. Evol.">
        <title>Genome-scale phylogeny and comparative genomics of the fungal order Sordariales.</title>
        <authorList>
            <person name="Hensen N."/>
            <person name="Bonometti L."/>
            <person name="Westerberg I."/>
            <person name="Brannstrom I.O."/>
            <person name="Guillou S."/>
            <person name="Cros-Aarteil S."/>
            <person name="Calhoun S."/>
            <person name="Haridas S."/>
            <person name="Kuo A."/>
            <person name="Mondo S."/>
            <person name="Pangilinan J."/>
            <person name="Riley R."/>
            <person name="LaButti K."/>
            <person name="Andreopoulos B."/>
            <person name="Lipzen A."/>
            <person name="Chen C."/>
            <person name="Yan M."/>
            <person name="Daum C."/>
            <person name="Ng V."/>
            <person name="Clum A."/>
            <person name="Steindorff A."/>
            <person name="Ohm R.A."/>
            <person name="Martin F."/>
            <person name="Silar P."/>
            <person name="Natvig D.O."/>
            <person name="Lalanne C."/>
            <person name="Gautier V."/>
            <person name="Ament-Velasquez S.L."/>
            <person name="Kruys A."/>
            <person name="Hutchinson M.I."/>
            <person name="Powell A.J."/>
            <person name="Barry K."/>
            <person name="Miller A.N."/>
            <person name="Grigoriev I.V."/>
            <person name="Debuchy R."/>
            <person name="Gladieux P."/>
            <person name="Hiltunen Thoren M."/>
            <person name="Johannesson H."/>
        </authorList>
    </citation>
    <scope>NUCLEOTIDE SEQUENCE</scope>
    <source>
        <strain evidence="2">CBS 315.58</strain>
    </source>
</reference>
<name>A0AAN6XK73_9PEZI</name>
<dbReference type="AlphaFoldDB" id="A0AAN6XK73"/>
<sequence>EELGDLYLFKKLQAIYDLLTEKGVVYGDLALYNFLYVDGRIVVLDFEFSYPLPNDITNTDTLETLKDEIQQRLGQEEPLNPGLGFSTRTRPPSPPIHSTTGAPKKKPTVMHFEDWWKSLPRP</sequence>
<keyword evidence="3" id="KW-1185">Reference proteome</keyword>
<feature type="region of interest" description="Disordered" evidence="1">
    <location>
        <begin position="75"/>
        <end position="109"/>
    </location>
</feature>
<evidence type="ECO:0000313" key="2">
    <source>
        <dbReference type="EMBL" id="KAK4199287.1"/>
    </source>
</evidence>
<dbReference type="InterPro" id="IPR011009">
    <property type="entry name" value="Kinase-like_dom_sf"/>
</dbReference>
<comment type="caution">
    <text evidence="2">The sequence shown here is derived from an EMBL/GenBank/DDBJ whole genome shotgun (WGS) entry which is preliminary data.</text>
</comment>
<reference evidence="2" key="2">
    <citation type="submission" date="2023-05" db="EMBL/GenBank/DDBJ databases">
        <authorList>
            <consortium name="Lawrence Berkeley National Laboratory"/>
            <person name="Steindorff A."/>
            <person name="Hensen N."/>
            <person name="Bonometti L."/>
            <person name="Westerberg I."/>
            <person name="Brannstrom I.O."/>
            <person name="Guillou S."/>
            <person name="Cros-Aarteil S."/>
            <person name="Calhoun S."/>
            <person name="Haridas S."/>
            <person name="Kuo A."/>
            <person name="Mondo S."/>
            <person name="Pangilinan J."/>
            <person name="Riley R."/>
            <person name="Labutti K."/>
            <person name="Andreopoulos B."/>
            <person name="Lipzen A."/>
            <person name="Chen C."/>
            <person name="Yanf M."/>
            <person name="Daum C."/>
            <person name="Ng V."/>
            <person name="Clum A."/>
            <person name="Ohm R."/>
            <person name="Martin F."/>
            <person name="Silar P."/>
            <person name="Natvig D."/>
            <person name="Lalanne C."/>
            <person name="Gautier V."/>
            <person name="Ament-Velasquez S.L."/>
            <person name="Kruys A."/>
            <person name="Hutchinson M.I."/>
            <person name="Powell A.J."/>
            <person name="Barry K."/>
            <person name="Miller A.N."/>
            <person name="Grigoriev I.V."/>
            <person name="Debuchy R."/>
            <person name="Gladieux P."/>
            <person name="Thoren M.H."/>
            <person name="Johannesson H."/>
        </authorList>
    </citation>
    <scope>NUCLEOTIDE SEQUENCE</scope>
    <source>
        <strain evidence="2">CBS 315.58</strain>
    </source>
</reference>
<feature type="non-terminal residue" evidence="2">
    <location>
        <position position="1"/>
    </location>
</feature>
<accession>A0AAN6XK73</accession>
<organism evidence="2 3">
    <name type="scientific">Triangularia verruculosa</name>
    <dbReference type="NCBI Taxonomy" id="2587418"/>
    <lineage>
        <taxon>Eukaryota</taxon>
        <taxon>Fungi</taxon>
        <taxon>Dikarya</taxon>
        <taxon>Ascomycota</taxon>
        <taxon>Pezizomycotina</taxon>
        <taxon>Sordariomycetes</taxon>
        <taxon>Sordariomycetidae</taxon>
        <taxon>Sordariales</taxon>
        <taxon>Podosporaceae</taxon>
        <taxon>Triangularia</taxon>
    </lineage>
</organism>
<feature type="compositionally biased region" description="Polar residues" evidence="1">
    <location>
        <begin position="86"/>
        <end position="101"/>
    </location>
</feature>
<protein>
    <submittedName>
        <fullName evidence="2">Uncharacterized protein</fullName>
    </submittedName>
</protein>
<dbReference type="SUPFAM" id="SSF56112">
    <property type="entry name" value="Protein kinase-like (PK-like)"/>
    <property type="match status" value="1"/>
</dbReference>
<proteinExistence type="predicted"/>
<dbReference type="Proteomes" id="UP001303160">
    <property type="component" value="Unassembled WGS sequence"/>
</dbReference>
<dbReference type="Gene3D" id="1.10.510.10">
    <property type="entry name" value="Transferase(Phosphotransferase) domain 1"/>
    <property type="match status" value="1"/>
</dbReference>
<evidence type="ECO:0000313" key="3">
    <source>
        <dbReference type="Proteomes" id="UP001303160"/>
    </source>
</evidence>
<dbReference type="EMBL" id="MU863934">
    <property type="protein sequence ID" value="KAK4199287.1"/>
    <property type="molecule type" value="Genomic_DNA"/>
</dbReference>